<organism evidence="3 4">
    <name type="scientific">Urochloa decumbens</name>
    <dbReference type="NCBI Taxonomy" id="240449"/>
    <lineage>
        <taxon>Eukaryota</taxon>
        <taxon>Viridiplantae</taxon>
        <taxon>Streptophyta</taxon>
        <taxon>Embryophyta</taxon>
        <taxon>Tracheophyta</taxon>
        <taxon>Spermatophyta</taxon>
        <taxon>Magnoliopsida</taxon>
        <taxon>Liliopsida</taxon>
        <taxon>Poales</taxon>
        <taxon>Poaceae</taxon>
        <taxon>PACMAD clade</taxon>
        <taxon>Panicoideae</taxon>
        <taxon>Panicodae</taxon>
        <taxon>Paniceae</taxon>
        <taxon>Melinidinae</taxon>
        <taxon>Urochloa</taxon>
    </lineage>
</organism>
<name>A0ABC8X9T6_9POAL</name>
<proteinExistence type="predicted"/>
<dbReference type="Proteomes" id="UP001497457">
    <property type="component" value="Chromosome 14rd"/>
</dbReference>
<evidence type="ECO:0000256" key="1">
    <source>
        <dbReference type="SAM" id="Coils"/>
    </source>
</evidence>
<dbReference type="AlphaFoldDB" id="A0ABC8X9T6"/>
<protein>
    <submittedName>
        <fullName evidence="3">Uncharacterized protein</fullName>
    </submittedName>
</protein>
<gene>
    <name evidence="3" type="ORF">URODEC1_LOCUS22149</name>
</gene>
<reference evidence="3 4" key="2">
    <citation type="submission" date="2024-10" db="EMBL/GenBank/DDBJ databases">
        <authorList>
            <person name="Ryan C."/>
        </authorList>
    </citation>
    <scope>NUCLEOTIDE SEQUENCE [LARGE SCALE GENOMIC DNA]</scope>
</reference>
<feature type="coiled-coil region" evidence="1">
    <location>
        <begin position="80"/>
        <end position="114"/>
    </location>
</feature>
<evidence type="ECO:0000256" key="2">
    <source>
        <dbReference type="SAM" id="Phobius"/>
    </source>
</evidence>
<keyword evidence="2" id="KW-0812">Transmembrane</keyword>
<evidence type="ECO:0000313" key="3">
    <source>
        <dbReference type="EMBL" id="CAL4923173.1"/>
    </source>
</evidence>
<feature type="transmembrane region" description="Helical" evidence="2">
    <location>
        <begin position="20"/>
        <end position="46"/>
    </location>
</feature>
<keyword evidence="4" id="KW-1185">Reference proteome</keyword>
<sequence length="245" mass="24661">MGSGPSIASSSQLAPMGLAAAAIVCPPAGLAAGAIFGAGVAVGAAWMSANKYEPTDDDDNDAAAALDALDAVGGAAEAVIEYLRAAKDASARALKKLEEAAAYVEDRVSRLLRRLFGLKKAKTARREMRRAGRHAGGGGPEALAMAAAHVARSRRCITEAAAASSAIVPAAGARASAPLPESVSNSDAARIAAEMMRLILEVFVADADLGDSIPPAAWAFIAVIAAAAVICLDIVAGHCDSDDDL</sequence>
<reference evidence="4" key="1">
    <citation type="submission" date="2024-06" db="EMBL/GenBank/DDBJ databases">
        <authorList>
            <person name="Ryan C."/>
        </authorList>
    </citation>
    <scope>NUCLEOTIDE SEQUENCE [LARGE SCALE GENOMIC DNA]</scope>
</reference>
<feature type="transmembrane region" description="Helical" evidence="2">
    <location>
        <begin position="216"/>
        <end position="236"/>
    </location>
</feature>
<accession>A0ABC8X9T6</accession>
<dbReference type="EMBL" id="OZ075124">
    <property type="protein sequence ID" value="CAL4923173.1"/>
    <property type="molecule type" value="Genomic_DNA"/>
</dbReference>
<keyword evidence="2" id="KW-0472">Membrane</keyword>
<keyword evidence="2" id="KW-1133">Transmembrane helix</keyword>
<evidence type="ECO:0000313" key="4">
    <source>
        <dbReference type="Proteomes" id="UP001497457"/>
    </source>
</evidence>
<keyword evidence="1" id="KW-0175">Coiled coil</keyword>